<keyword evidence="3" id="KW-1185">Reference proteome</keyword>
<keyword evidence="1" id="KW-0812">Transmembrane</keyword>
<dbReference type="Proteomes" id="UP000654075">
    <property type="component" value="Unassembled WGS sequence"/>
</dbReference>
<feature type="transmembrane region" description="Helical" evidence="1">
    <location>
        <begin position="52"/>
        <end position="72"/>
    </location>
</feature>
<name>A0A813D7F5_POLGL</name>
<comment type="caution">
    <text evidence="2">The sequence shown here is derived from an EMBL/GenBank/DDBJ whole genome shotgun (WGS) entry which is preliminary data.</text>
</comment>
<dbReference type="EMBL" id="CAJNNV010001105">
    <property type="protein sequence ID" value="CAE8584316.1"/>
    <property type="molecule type" value="Genomic_DNA"/>
</dbReference>
<evidence type="ECO:0000313" key="2">
    <source>
        <dbReference type="EMBL" id="CAE8584316.1"/>
    </source>
</evidence>
<sequence length="177" mass="19220">MGHLGLMPLGTAFSLATPISRFPAALDRVHYLQADSSLASSRSSSSWPRSRISGFGTSVVSGLVAALGVTAVSRSATRRNRRATCRAASEVVDVEVSGTSSSVPKDKVFMRKKNEPLSFTDGIGLVPPEDARERMRLTRGTLGRDLLAYIGDTVWEFMVLRHQYMQVVRSPFTTSQG</sequence>
<keyword evidence="1" id="KW-1133">Transmembrane helix</keyword>
<dbReference type="AlphaFoldDB" id="A0A813D7F5"/>
<feature type="non-terminal residue" evidence="2">
    <location>
        <position position="1"/>
    </location>
</feature>
<evidence type="ECO:0000256" key="1">
    <source>
        <dbReference type="SAM" id="Phobius"/>
    </source>
</evidence>
<keyword evidence="1" id="KW-0472">Membrane</keyword>
<protein>
    <submittedName>
        <fullName evidence="2">Uncharacterized protein</fullName>
    </submittedName>
</protein>
<proteinExistence type="predicted"/>
<evidence type="ECO:0000313" key="3">
    <source>
        <dbReference type="Proteomes" id="UP000654075"/>
    </source>
</evidence>
<gene>
    <name evidence="2" type="ORF">PGLA1383_LOCUS3250</name>
</gene>
<reference evidence="2" key="1">
    <citation type="submission" date="2021-02" db="EMBL/GenBank/DDBJ databases">
        <authorList>
            <person name="Dougan E. K."/>
            <person name="Rhodes N."/>
            <person name="Thang M."/>
            <person name="Chan C."/>
        </authorList>
    </citation>
    <scope>NUCLEOTIDE SEQUENCE</scope>
</reference>
<accession>A0A813D7F5</accession>
<organism evidence="2 3">
    <name type="scientific">Polarella glacialis</name>
    <name type="common">Dinoflagellate</name>
    <dbReference type="NCBI Taxonomy" id="89957"/>
    <lineage>
        <taxon>Eukaryota</taxon>
        <taxon>Sar</taxon>
        <taxon>Alveolata</taxon>
        <taxon>Dinophyceae</taxon>
        <taxon>Suessiales</taxon>
        <taxon>Suessiaceae</taxon>
        <taxon>Polarella</taxon>
    </lineage>
</organism>